<proteinExistence type="predicted"/>
<dbReference type="SUPFAM" id="SSF51735">
    <property type="entry name" value="NAD(P)-binding Rossmann-fold domains"/>
    <property type="match status" value="1"/>
</dbReference>
<protein>
    <submittedName>
        <fullName evidence="2">NAD-dependent epimerase/dehydratase family protein</fullName>
    </submittedName>
</protein>
<sequence>MILVTGATGLVGSHLLVQLLQENEEVKALFRSEKQIEKVKNVFAYYNQTRLFDKINWVKGDITDIPSLEIAFENITHVYHCAALISFDPNDEDELRKINIEGTANVVNCCIDFGIKKLCHVSSIAALGNPKEHEATITEETEWNPEELHSDYAITKYGAEMEVWRGHQEGLEVVIVNPGVIFGYGFPKKGSDVIIQSVKKGLSFYTKGNIGIVAVEDVTKYMIQLMKSSINGERYTLVGENISTKALLDFIAAELKVKKPYIEATKWMTSIAWRMDWLISKLVNRKRKLARSIATSSHATITFDTSKIESELNIIFQKKETYLRTILQERKFVSHH</sequence>
<dbReference type="InterPro" id="IPR051783">
    <property type="entry name" value="NAD(P)-dependent_oxidoreduct"/>
</dbReference>
<name>A0ABR9WNP9_9FLAO</name>
<feature type="domain" description="NAD-dependent epimerase/dehydratase" evidence="1">
    <location>
        <begin position="2"/>
        <end position="228"/>
    </location>
</feature>
<gene>
    <name evidence="2" type="ORF">IM755_02280</name>
</gene>
<accession>A0ABR9WNP9</accession>
<dbReference type="InterPro" id="IPR001509">
    <property type="entry name" value="Epimerase_deHydtase"/>
</dbReference>
<keyword evidence="3" id="KW-1185">Reference proteome</keyword>
<dbReference type="PANTHER" id="PTHR48079:SF6">
    <property type="entry name" value="NAD(P)-BINDING DOMAIN-CONTAINING PROTEIN-RELATED"/>
    <property type="match status" value="1"/>
</dbReference>
<evidence type="ECO:0000259" key="1">
    <source>
        <dbReference type="Pfam" id="PF01370"/>
    </source>
</evidence>
<dbReference type="Proteomes" id="UP000656274">
    <property type="component" value="Unassembled WGS sequence"/>
</dbReference>
<dbReference type="EMBL" id="JADFTZ010000001">
    <property type="protein sequence ID" value="MBE9575524.1"/>
    <property type="molecule type" value="Genomic_DNA"/>
</dbReference>
<dbReference type="Pfam" id="PF01370">
    <property type="entry name" value="Epimerase"/>
    <property type="match status" value="1"/>
</dbReference>
<comment type="caution">
    <text evidence="2">The sequence shown here is derived from an EMBL/GenBank/DDBJ whole genome shotgun (WGS) entry which is preliminary data.</text>
</comment>
<evidence type="ECO:0000313" key="3">
    <source>
        <dbReference type="Proteomes" id="UP000656274"/>
    </source>
</evidence>
<dbReference type="PANTHER" id="PTHR48079">
    <property type="entry name" value="PROTEIN YEEZ"/>
    <property type="match status" value="1"/>
</dbReference>
<organism evidence="2 3">
    <name type="scientific">Flavobacterium proteolyticum</name>
    <dbReference type="NCBI Taxonomy" id="2911683"/>
    <lineage>
        <taxon>Bacteria</taxon>
        <taxon>Pseudomonadati</taxon>
        <taxon>Bacteroidota</taxon>
        <taxon>Flavobacteriia</taxon>
        <taxon>Flavobacteriales</taxon>
        <taxon>Flavobacteriaceae</taxon>
        <taxon>Flavobacterium</taxon>
    </lineage>
</organism>
<dbReference type="InterPro" id="IPR036291">
    <property type="entry name" value="NAD(P)-bd_dom_sf"/>
</dbReference>
<reference evidence="2 3" key="1">
    <citation type="submission" date="2020-10" db="EMBL/GenBank/DDBJ databases">
        <title>The genome sequence of Flavobacterium aquaticum 1Y8A.</title>
        <authorList>
            <person name="Liu Y."/>
        </authorList>
    </citation>
    <scope>NUCLEOTIDE SEQUENCE [LARGE SCALE GENOMIC DNA]</scope>
    <source>
        <strain evidence="2 3">1Y8A</strain>
    </source>
</reference>
<dbReference type="Gene3D" id="3.40.50.720">
    <property type="entry name" value="NAD(P)-binding Rossmann-like Domain"/>
    <property type="match status" value="1"/>
</dbReference>
<dbReference type="RefSeq" id="WP_194093435.1">
    <property type="nucleotide sequence ID" value="NZ_JADFTZ010000001.1"/>
</dbReference>
<evidence type="ECO:0000313" key="2">
    <source>
        <dbReference type="EMBL" id="MBE9575524.1"/>
    </source>
</evidence>